<dbReference type="Pfam" id="PF05380">
    <property type="entry name" value="Peptidase_A17"/>
    <property type="match status" value="1"/>
</dbReference>
<dbReference type="PANTHER" id="PTHR47331">
    <property type="entry name" value="PHD-TYPE DOMAIN-CONTAINING PROTEIN"/>
    <property type="match status" value="1"/>
</dbReference>
<dbReference type="EMBL" id="KI658727">
    <property type="protein sequence ID" value="ETN81449.1"/>
    <property type="molecule type" value="Genomic_DNA"/>
</dbReference>
<reference evidence="2" key="1">
    <citation type="journal article" date="2014" name="Nat. Genet.">
        <title>Genome of the human hookworm Necator americanus.</title>
        <authorList>
            <person name="Tang Y.T."/>
            <person name="Gao X."/>
            <person name="Rosa B.A."/>
            <person name="Abubucker S."/>
            <person name="Hallsworth-Pepin K."/>
            <person name="Martin J."/>
            <person name="Tyagi R."/>
            <person name="Heizer E."/>
            <person name="Zhang X."/>
            <person name="Bhonagiri-Palsikar V."/>
            <person name="Minx P."/>
            <person name="Warren W.C."/>
            <person name="Wang Q."/>
            <person name="Zhan B."/>
            <person name="Hotez P.J."/>
            <person name="Sternberg P.W."/>
            <person name="Dougall A."/>
            <person name="Gaze S.T."/>
            <person name="Mulvenna J."/>
            <person name="Sotillo J."/>
            <person name="Ranganathan S."/>
            <person name="Rabelo E.M."/>
            <person name="Wilson R.K."/>
            <person name="Felgner P.L."/>
            <person name="Bethony J."/>
            <person name="Hawdon J.M."/>
            <person name="Gasser R.B."/>
            <person name="Loukas A."/>
            <person name="Mitreva M."/>
        </authorList>
    </citation>
    <scope>NUCLEOTIDE SEQUENCE [LARGE SCALE GENOMIC DNA]</scope>
</reference>
<accession>W2TIN9</accession>
<dbReference type="InterPro" id="IPR008042">
    <property type="entry name" value="Retrotrans_Pao"/>
</dbReference>
<organism evidence="1 2">
    <name type="scientific">Necator americanus</name>
    <name type="common">Human hookworm</name>
    <dbReference type="NCBI Taxonomy" id="51031"/>
    <lineage>
        <taxon>Eukaryota</taxon>
        <taxon>Metazoa</taxon>
        <taxon>Ecdysozoa</taxon>
        <taxon>Nematoda</taxon>
        <taxon>Chromadorea</taxon>
        <taxon>Rhabditida</taxon>
        <taxon>Rhabditina</taxon>
        <taxon>Rhabditomorpha</taxon>
        <taxon>Strongyloidea</taxon>
        <taxon>Ancylostomatidae</taxon>
        <taxon>Bunostominae</taxon>
        <taxon>Necator</taxon>
    </lineage>
</organism>
<dbReference type="PANTHER" id="PTHR47331:SF5">
    <property type="entry name" value="RIBONUCLEASE H"/>
    <property type="match status" value="1"/>
</dbReference>
<evidence type="ECO:0008006" key="3">
    <source>
        <dbReference type="Google" id="ProtNLM"/>
    </source>
</evidence>
<gene>
    <name evidence="1" type="ORF">NECAME_02129</name>
</gene>
<dbReference type="KEGG" id="nai:NECAME_02129"/>
<sequence length="278" mass="32105">MTNPARHSDLVELVERFWSNEFLGIVDNPNQSDDDKCLENFNNSIKYNKQERRYSVKFPFEGNPSELPTNRDRAFSRFLSNLKALQKNSEYMTKYHEIFTDQLKRGIIEEIDEGQSANISHYLAHHGVISGSKKHRKDARMNIRDYVSNNQELNRFMEEQENSKVDEQCKILGVTWDESLPQHLLEKWTQIIESWTLSSVTFPRLLIQDNAPDAKYDIHVFSDASRSAYSASSYLLEKINGHPERAMLLVSKSRLAPKKPLMTIPKLELSGLLIGSAI</sequence>
<dbReference type="AlphaFoldDB" id="W2TIN9"/>
<evidence type="ECO:0000313" key="2">
    <source>
        <dbReference type="Proteomes" id="UP000053676"/>
    </source>
</evidence>
<protein>
    <recommendedName>
        <fullName evidence="3">Pao retrotransposon peptidase</fullName>
    </recommendedName>
</protein>
<dbReference type="Proteomes" id="UP000053676">
    <property type="component" value="Unassembled WGS sequence"/>
</dbReference>
<evidence type="ECO:0000313" key="1">
    <source>
        <dbReference type="EMBL" id="ETN81449.1"/>
    </source>
</evidence>
<proteinExistence type="predicted"/>
<keyword evidence="2" id="KW-1185">Reference proteome</keyword>
<name>W2TIN9_NECAM</name>
<dbReference type="OrthoDB" id="5863270at2759"/>